<keyword evidence="3 12" id="KW-0813">Transport</keyword>
<evidence type="ECO:0000256" key="1">
    <source>
        <dbReference type="ARBA" id="ARBA00004429"/>
    </source>
</evidence>
<evidence type="ECO:0000256" key="4">
    <source>
        <dbReference type="ARBA" id="ARBA00022475"/>
    </source>
</evidence>
<dbReference type="InterPro" id="IPR043429">
    <property type="entry name" value="ArtM/GltK/GlnP/TcyL/YhdX-like"/>
</dbReference>
<comment type="subunit">
    <text evidence="10">The complex is composed of two ATP-binding proteins (GltL), two transmembrane proteins (GltJ and GltK) and a solute-binding protein (GltI).</text>
</comment>
<dbReference type="EMBL" id="FWEV01000005">
    <property type="protein sequence ID" value="SLM27497.1"/>
    <property type="molecule type" value="Genomic_DNA"/>
</dbReference>
<keyword evidence="7 12" id="KW-1133">Transmembrane helix</keyword>
<dbReference type="InterPro" id="IPR010065">
    <property type="entry name" value="AA_ABC_transptr_permease_3TM"/>
</dbReference>
<sequence length="287" mass="31851">MDNSSKMNKSSIPPEAQAILKQVADRETRFRKNMLISFIVLTLLAIGLFILIKLDFKFMIKWLGFILTGMGFTLLVSFLAISLACILSVIGALGRLSSNPVANSLATAYVSLIRGTPLLVQVYMWYLALPQLGKAIEELGVPGIQSLLTLPAIPAGILALGVCYGAYMTETVRAGIQSITIGQREAAKALGMTDGQAMRRIIFPQALRVIIPPISNEFIAMIKDSSLVSLMGVWELSYRAIKIGRRYFQSLEMLIMVALIYWVMCVLLQYVQERIETYMARGDRRMS</sequence>
<keyword evidence="8 12" id="KW-0472">Membrane</keyword>
<dbReference type="PANTHER" id="PTHR30614">
    <property type="entry name" value="MEMBRANE COMPONENT OF AMINO ACID ABC TRANSPORTER"/>
    <property type="match status" value="1"/>
</dbReference>
<evidence type="ECO:0000256" key="2">
    <source>
        <dbReference type="ARBA" id="ARBA00010072"/>
    </source>
</evidence>
<evidence type="ECO:0000256" key="6">
    <source>
        <dbReference type="ARBA" id="ARBA00022970"/>
    </source>
</evidence>
<evidence type="ECO:0000259" key="13">
    <source>
        <dbReference type="PROSITE" id="PS50928"/>
    </source>
</evidence>
<evidence type="ECO:0000313" key="14">
    <source>
        <dbReference type="EMBL" id="SLM27497.1"/>
    </source>
</evidence>
<feature type="transmembrane region" description="Helical" evidence="12">
    <location>
        <begin position="251"/>
        <end position="271"/>
    </location>
</feature>
<comment type="subcellular location">
    <subcellularLocation>
        <location evidence="1">Cell inner membrane</location>
        <topology evidence="1">Multi-pass membrane protein</topology>
    </subcellularLocation>
    <subcellularLocation>
        <location evidence="12">Cell membrane</location>
        <topology evidence="12">Multi-pass membrane protein</topology>
    </subcellularLocation>
</comment>
<evidence type="ECO:0000256" key="8">
    <source>
        <dbReference type="ARBA" id="ARBA00023136"/>
    </source>
</evidence>
<dbReference type="PROSITE" id="PS50928">
    <property type="entry name" value="ABC_TM1"/>
    <property type="match status" value="1"/>
</dbReference>
<keyword evidence="4" id="KW-1003">Cell membrane</keyword>
<feature type="transmembrane region" description="Helical" evidence="12">
    <location>
        <begin position="34"/>
        <end position="52"/>
    </location>
</feature>
<dbReference type="STRING" id="1246637.MTBBW1_1020021"/>
<gene>
    <name evidence="14" type="ORF">MTBBW1_1020021</name>
</gene>
<dbReference type="PANTHER" id="PTHR30614:SF0">
    <property type="entry name" value="L-CYSTINE TRANSPORT SYSTEM PERMEASE PROTEIN TCYL"/>
    <property type="match status" value="1"/>
</dbReference>
<dbReference type="Gene3D" id="1.10.3720.10">
    <property type="entry name" value="MetI-like"/>
    <property type="match status" value="1"/>
</dbReference>
<evidence type="ECO:0000256" key="5">
    <source>
        <dbReference type="ARBA" id="ARBA00022692"/>
    </source>
</evidence>
<protein>
    <recommendedName>
        <fullName evidence="11">Glutamate/aspartate import permease protein GltK</fullName>
    </recommendedName>
</protein>
<dbReference type="InterPro" id="IPR000515">
    <property type="entry name" value="MetI-like"/>
</dbReference>
<evidence type="ECO:0000256" key="9">
    <source>
        <dbReference type="ARBA" id="ARBA00060298"/>
    </source>
</evidence>
<evidence type="ECO:0000256" key="10">
    <source>
        <dbReference type="ARBA" id="ARBA00062718"/>
    </source>
</evidence>
<evidence type="ECO:0000256" key="7">
    <source>
        <dbReference type="ARBA" id="ARBA00022989"/>
    </source>
</evidence>
<keyword evidence="15" id="KW-1185">Reference proteome</keyword>
<feature type="transmembrane region" description="Helical" evidence="12">
    <location>
        <begin position="64"/>
        <end position="93"/>
    </location>
</feature>
<keyword evidence="5 12" id="KW-0812">Transmembrane</keyword>
<comment type="similarity">
    <text evidence="2">Belongs to the binding-protein-dependent transport system permease family. HisMQ subfamily.</text>
</comment>
<feature type="transmembrane region" description="Helical" evidence="12">
    <location>
        <begin position="105"/>
        <end position="126"/>
    </location>
</feature>
<evidence type="ECO:0000256" key="11">
    <source>
        <dbReference type="ARBA" id="ARBA00073645"/>
    </source>
</evidence>
<comment type="function">
    <text evidence="9">Part of the ABC transporter complex GltIJKL involved in glutamate and aspartate uptake. Probably responsible for the translocation of the substrate across the membrane.</text>
</comment>
<dbReference type="CDD" id="cd06261">
    <property type="entry name" value="TM_PBP2"/>
    <property type="match status" value="1"/>
</dbReference>
<dbReference type="Proteomes" id="UP000191931">
    <property type="component" value="Unassembled WGS sequence"/>
</dbReference>
<organism evidence="14 15">
    <name type="scientific">Desulfamplus magnetovallimortis</name>
    <dbReference type="NCBI Taxonomy" id="1246637"/>
    <lineage>
        <taxon>Bacteria</taxon>
        <taxon>Pseudomonadati</taxon>
        <taxon>Thermodesulfobacteriota</taxon>
        <taxon>Desulfobacteria</taxon>
        <taxon>Desulfobacterales</taxon>
        <taxon>Desulfobacteraceae</taxon>
        <taxon>Desulfamplus</taxon>
    </lineage>
</organism>
<keyword evidence="6" id="KW-0029">Amino-acid transport</keyword>
<dbReference type="InterPro" id="IPR035906">
    <property type="entry name" value="MetI-like_sf"/>
</dbReference>
<dbReference type="GO" id="GO:0043190">
    <property type="term" value="C:ATP-binding cassette (ABC) transporter complex"/>
    <property type="evidence" value="ECO:0007669"/>
    <property type="project" value="InterPro"/>
</dbReference>
<accession>A0A1W1H4W1</accession>
<proteinExistence type="inferred from homology"/>
<dbReference type="NCBIfam" id="TIGR01726">
    <property type="entry name" value="HEQRo_perm_3TM"/>
    <property type="match status" value="1"/>
</dbReference>
<feature type="transmembrane region" description="Helical" evidence="12">
    <location>
        <begin position="146"/>
        <end position="167"/>
    </location>
</feature>
<dbReference type="SUPFAM" id="SSF161098">
    <property type="entry name" value="MetI-like"/>
    <property type="match status" value="1"/>
</dbReference>
<evidence type="ECO:0000256" key="3">
    <source>
        <dbReference type="ARBA" id="ARBA00022448"/>
    </source>
</evidence>
<dbReference type="FunFam" id="1.10.3720.10:FF:000006">
    <property type="entry name" value="Glutamate/aspartate ABC transporter, permease protein GltK"/>
    <property type="match status" value="1"/>
</dbReference>
<dbReference type="GO" id="GO:0006865">
    <property type="term" value="P:amino acid transport"/>
    <property type="evidence" value="ECO:0007669"/>
    <property type="project" value="UniProtKB-KW"/>
</dbReference>
<dbReference type="AlphaFoldDB" id="A0A1W1H4W1"/>
<dbReference type="OrthoDB" id="5365894at2"/>
<evidence type="ECO:0000256" key="12">
    <source>
        <dbReference type="RuleBase" id="RU363032"/>
    </source>
</evidence>
<name>A0A1W1H4W1_9BACT</name>
<evidence type="ECO:0000313" key="15">
    <source>
        <dbReference type="Proteomes" id="UP000191931"/>
    </source>
</evidence>
<feature type="domain" description="ABC transmembrane type-1" evidence="13">
    <location>
        <begin position="70"/>
        <end position="272"/>
    </location>
</feature>
<dbReference type="Pfam" id="PF00528">
    <property type="entry name" value="BPD_transp_1"/>
    <property type="match status" value="1"/>
</dbReference>
<reference evidence="14 15" key="1">
    <citation type="submission" date="2017-03" db="EMBL/GenBank/DDBJ databases">
        <authorList>
            <person name="Afonso C.L."/>
            <person name="Miller P.J."/>
            <person name="Scott M.A."/>
            <person name="Spackman E."/>
            <person name="Goraichik I."/>
            <person name="Dimitrov K.M."/>
            <person name="Suarez D.L."/>
            <person name="Swayne D.E."/>
        </authorList>
    </citation>
    <scope>NUCLEOTIDE SEQUENCE [LARGE SCALE GENOMIC DNA]</scope>
    <source>
        <strain evidence="14">PRJEB14757</strain>
    </source>
</reference>
<dbReference type="GO" id="GO:0022857">
    <property type="term" value="F:transmembrane transporter activity"/>
    <property type="evidence" value="ECO:0007669"/>
    <property type="project" value="InterPro"/>
</dbReference>